<dbReference type="EMBL" id="RHJS01000002">
    <property type="protein sequence ID" value="RRK34489.1"/>
    <property type="molecule type" value="Genomic_DNA"/>
</dbReference>
<dbReference type="PANTHER" id="PTHR11649:SF13">
    <property type="entry name" value="ENGB-TYPE G DOMAIN-CONTAINING PROTEIN"/>
    <property type="match status" value="1"/>
</dbReference>
<evidence type="ECO:0000313" key="2">
    <source>
        <dbReference type="EMBL" id="RRK34489.1"/>
    </source>
</evidence>
<dbReference type="AlphaFoldDB" id="A0A426DNV4"/>
<dbReference type="InterPro" id="IPR027417">
    <property type="entry name" value="P-loop_NTPase"/>
</dbReference>
<accession>A0A426DNV4</accession>
<dbReference type="InterPro" id="IPR006073">
    <property type="entry name" value="GTP-bd"/>
</dbReference>
<sequence length="375" mass="41134">MKTKANILVLGTSGAGKSTLINSVIGKEVAKVGHGQHETKKLQPYVSEDLNFQLIDSRGFEYSSWNTHKAVKDMKTWIKNGLKDEKTRIHMLWFCVDATSKRFTKQTIKTVEDVKKEWKDVPIIVILTKSFFRAEDEDNIEMVRNTFCKVAKKTGMPLAIIPILAQPPKGENIVPRGIEELIQVTQINLDSAVRASDEAVKKYDLKCKKIKSQTLTVGAATSGVVVGAIPIDFPDAAVLTPLETMLISGIARVYKLDQSDELVKKIIARILEAGTVSMVAKAAINKLKLIPGIANIAADVLNAIVAGLIVFGIGQAASIIMEKVYIGDMDSSELDWINAIVESSMGNVIRKVTETISMNHGEYNVKDIIKALVSE</sequence>
<evidence type="ECO:0000259" key="1">
    <source>
        <dbReference type="Pfam" id="PF01926"/>
    </source>
</evidence>
<protein>
    <submittedName>
        <fullName evidence="2">DUF697 domain-containing protein</fullName>
    </submittedName>
</protein>
<dbReference type="Gene3D" id="3.40.50.300">
    <property type="entry name" value="P-loop containing nucleotide triphosphate hydrolases"/>
    <property type="match status" value="1"/>
</dbReference>
<keyword evidence="3" id="KW-1185">Reference proteome</keyword>
<proteinExistence type="predicted"/>
<reference evidence="2" key="1">
    <citation type="submission" date="2018-10" db="EMBL/GenBank/DDBJ databases">
        <title>Schaedlerella arabinophila gen. nov. sp. nov., isolated from the mouse intestinal tract and comparative analysis with the genome of the closely related altered Schaedler flora strain ASF502.</title>
        <authorList>
            <person name="Miyake S."/>
            <person name="Soh M."/>
            <person name="Seedorf H."/>
        </authorList>
    </citation>
    <scope>NUCLEOTIDE SEQUENCE [LARGE SCALE GENOMIC DNA]</scope>
    <source>
        <strain evidence="2">DSM 106076</strain>
    </source>
</reference>
<dbReference type="GO" id="GO:0005525">
    <property type="term" value="F:GTP binding"/>
    <property type="evidence" value="ECO:0007669"/>
    <property type="project" value="InterPro"/>
</dbReference>
<dbReference type="Proteomes" id="UP000274920">
    <property type="component" value="Unassembled WGS sequence"/>
</dbReference>
<organism evidence="2 3">
    <name type="scientific">Schaedlerella arabinosiphila</name>
    <dbReference type="NCBI Taxonomy" id="2044587"/>
    <lineage>
        <taxon>Bacteria</taxon>
        <taxon>Bacillati</taxon>
        <taxon>Bacillota</taxon>
        <taxon>Clostridia</taxon>
        <taxon>Lachnospirales</taxon>
        <taxon>Lachnospiraceae</taxon>
        <taxon>Schaedlerella</taxon>
    </lineage>
</organism>
<feature type="domain" description="G" evidence="1">
    <location>
        <begin position="7"/>
        <end position="129"/>
    </location>
</feature>
<dbReference type="PANTHER" id="PTHR11649">
    <property type="entry name" value="MSS1/TRME-RELATED GTP-BINDING PROTEIN"/>
    <property type="match status" value="1"/>
</dbReference>
<name>A0A426DNV4_9FIRM</name>
<evidence type="ECO:0000313" key="3">
    <source>
        <dbReference type="Proteomes" id="UP000274920"/>
    </source>
</evidence>
<dbReference type="Pfam" id="PF01926">
    <property type="entry name" value="MMR_HSR1"/>
    <property type="match status" value="1"/>
</dbReference>
<comment type="caution">
    <text evidence="2">The sequence shown here is derived from an EMBL/GenBank/DDBJ whole genome shotgun (WGS) entry which is preliminary data.</text>
</comment>
<dbReference type="RefSeq" id="WP_125129606.1">
    <property type="nucleotide sequence ID" value="NZ_RHJS01000002.1"/>
</dbReference>
<dbReference type="CDD" id="cd00882">
    <property type="entry name" value="Ras_like_GTPase"/>
    <property type="match status" value="1"/>
</dbReference>
<dbReference type="SUPFAM" id="SSF52540">
    <property type="entry name" value="P-loop containing nucleoside triphosphate hydrolases"/>
    <property type="match status" value="1"/>
</dbReference>
<gene>
    <name evidence="2" type="ORF">EBB54_26485</name>
</gene>